<evidence type="ECO:0000256" key="1">
    <source>
        <dbReference type="ARBA" id="ARBA00023180"/>
    </source>
</evidence>
<dbReference type="Gene3D" id="3.40.630.10">
    <property type="entry name" value="Zn peptidases"/>
    <property type="match status" value="1"/>
</dbReference>
<keyword evidence="3" id="KW-1185">Reference proteome</keyword>
<reference evidence="2" key="3">
    <citation type="submission" date="2025-09" db="UniProtKB">
        <authorList>
            <consortium name="Ensembl"/>
        </authorList>
    </citation>
    <scope>IDENTIFICATION</scope>
</reference>
<organism evidence="2 3">
    <name type="scientific">Podarcis muralis</name>
    <name type="common">Wall lizard</name>
    <name type="synonym">Lacerta muralis</name>
    <dbReference type="NCBI Taxonomy" id="64176"/>
    <lineage>
        <taxon>Eukaryota</taxon>
        <taxon>Metazoa</taxon>
        <taxon>Chordata</taxon>
        <taxon>Craniata</taxon>
        <taxon>Vertebrata</taxon>
        <taxon>Euteleostomi</taxon>
        <taxon>Lepidosauria</taxon>
        <taxon>Squamata</taxon>
        <taxon>Bifurcata</taxon>
        <taxon>Unidentata</taxon>
        <taxon>Episquamata</taxon>
        <taxon>Laterata</taxon>
        <taxon>Lacertibaenia</taxon>
        <taxon>Lacertidae</taxon>
        <taxon>Podarcis</taxon>
    </lineage>
</organism>
<dbReference type="GO" id="GO:0005886">
    <property type="term" value="C:plasma membrane"/>
    <property type="evidence" value="ECO:0007669"/>
    <property type="project" value="TreeGrafter"/>
</dbReference>
<dbReference type="PANTHER" id="PTHR10404">
    <property type="entry name" value="N-ACETYLATED-ALPHA-LINKED ACIDIC DIPEPTIDASE"/>
    <property type="match status" value="1"/>
</dbReference>
<dbReference type="AlphaFoldDB" id="A0A670J7H5"/>
<keyword evidence="1" id="KW-0325">Glycoprotein</keyword>
<dbReference type="GO" id="GO:0004180">
    <property type="term" value="F:carboxypeptidase activity"/>
    <property type="evidence" value="ECO:0007669"/>
    <property type="project" value="TreeGrafter"/>
</dbReference>
<dbReference type="InterPro" id="IPR046450">
    <property type="entry name" value="PA_dom_sf"/>
</dbReference>
<accession>A0A670J7H5</accession>
<dbReference type="Gene3D" id="3.50.30.30">
    <property type="match status" value="1"/>
</dbReference>
<evidence type="ECO:0000313" key="2">
    <source>
        <dbReference type="Ensembl" id="ENSPMRP00000020186.1"/>
    </source>
</evidence>
<dbReference type="SUPFAM" id="SSF52025">
    <property type="entry name" value="PA domain"/>
    <property type="match status" value="1"/>
</dbReference>
<evidence type="ECO:0000313" key="3">
    <source>
        <dbReference type="Proteomes" id="UP000472272"/>
    </source>
</evidence>
<name>A0A670J7H5_PODMU</name>
<dbReference type="GeneTree" id="ENSGT01030000234598"/>
<dbReference type="InterPro" id="IPR039373">
    <property type="entry name" value="Peptidase_M28B"/>
</dbReference>
<evidence type="ECO:0008006" key="4">
    <source>
        <dbReference type="Google" id="ProtNLM"/>
    </source>
</evidence>
<sequence>GVRYFLLLARSSAASPMKKINNCDFIHYTLLLFSSNFTRLPHLAGTPENLRLAKQIQVQWKEFGHEVKGRGRENGFPHLIFNTSLSEPLPPGYTHIEDVVPPYSAFSAQGMPQGDLVYVNYGSIEDFQRLERELGINCSGKIVIVRYGKIFRGNKVMMIISHLSVRFSATEPFGNQGTTVQQNLEPTKHSHNKQTKNTSKTLMFKIKNERAREPLEAARMLWCPPVPHWGLQA</sequence>
<dbReference type="PANTHER" id="PTHR10404:SF36">
    <property type="entry name" value="GLUTAMATE CARBOXYPEPTIDASE 2"/>
    <property type="match status" value="1"/>
</dbReference>
<protein>
    <recommendedName>
        <fullName evidence="4">PA domain-containing protein</fullName>
    </recommendedName>
</protein>
<dbReference type="Ensembl" id="ENSPMRT00000021432.1">
    <property type="protein sequence ID" value="ENSPMRP00000020186.1"/>
    <property type="gene ID" value="ENSPMRG00000013147.1"/>
</dbReference>
<dbReference type="Proteomes" id="UP000472272">
    <property type="component" value="Chromosome 14"/>
</dbReference>
<reference evidence="2" key="2">
    <citation type="submission" date="2025-08" db="UniProtKB">
        <authorList>
            <consortium name="Ensembl"/>
        </authorList>
    </citation>
    <scope>IDENTIFICATION</scope>
</reference>
<reference evidence="2 3" key="1">
    <citation type="journal article" date="2019" name="Proc. Natl. Acad. Sci. U.S.A.">
        <title>Regulatory changes in pterin and carotenoid genes underlie balanced color polymorphisms in the wall lizard.</title>
        <authorList>
            <person name="Andrade P."/>
            <person name="Pinho C."/>
            <person name="Perez I de Lanuza G."/>
            <person name="Afonso S."/>
            <person name="Brejcha J."/>
            <person name="Rubin C.J."/>
            <person name="Wallerman O."/>
            <person name="Pereira P."/>
            <person name="Sabatino S.J."/>
            <person name="Bellati A."/>
            <person name="Pellitteri-Rosa D."/>
            <person name="Bosakova Z."/>
            <person name="Bunikis I."/>
            <person name="Carretero M.A."/>
            <person name="Feiner N."/>
            <person name="Marsik P."/>
            <person name="Pauperio F."/>
            <person name="Salvi D."/>
            <person name="Soler L."/>
            <person name="While G.M."/>
            <person name="Uller T."/>
            <person name="Font E."/>
            <person name="Andersson L."/>
            <person name="Carneiro M."/>
        </authorList>
    </citation>
    <scope>NUCLEOTIDE SEQUENCE</scope>
</reference>
<proteinExistence type="predicted"/>